<sequence>MNMNAENEAAWVLCDACCAAFSNTALGESADAPLVYPFHKSTPNPDEGPQCPLCTEIRSFLSNAKPRPPSLGRKLLRAVVKKKDDDADADANTIALHFHLERGRFSNTVNHVARHYAADRDDTAGFNEWLAKQPGYLLASEGWAKLNISSPSLFGSDFFDLAAFEDTPAAAYIPHRPRPTLLDSTVQCIQGWIATCDASHPECHAPPAADKMPLRLLDLEAAAIAPDIQLVECRGQPPAGYVALSYCWGRNAKTTQLRTVRRNAAAHRRRIPLTALPATVRDAVVLARLLRMRYLWVDALCIVQDDEREQKAEMARMGDIYANALGTVAAAGAAHCDAGFLAGPLRLARDVEGFELPLRFGQGANAPCGVRVSRLGGAKKDWEAATRRARDDALHALHARGWTFQELLLSRRVLLYSSVQPYWLCKRARWACGSPGLDEYLHLTKLDDLFGSHNRIPVEGPAWISDGVEGRHWPWLWEVENYSRRNLSNIGDKARALHEVRLRTSPGPYAAGIFRKTLPVDLLWRAGVEAGPSQQILPQFPTWSWMSFNGKVTYPAAAYTTRTVLPSPRFAMLAWPDCCDEYGNVDMEAPERLKLRGPSKEVMIPHIGLDDMARCQEFKCYDIKTGSNRKYFHKRLEDDEELCHAGLVVFDEYSQRGMDRRPFEGDSFTKLTCLMVATAGNEEHQPIMKLVGGDVERWVLYPGPRGYTTFGLVLAPLPGPDDGSGVAKGTEPSDKEAGTEKQKSPWWKAKSKGSRSRAEDPQPETSSGPPVKYRRVGLFHGTKTSSRYFEDAPMNEFELV</sequence>
<feature type="compositionally biased region" description="Basic and acidic residues" evidence="1">
    <location>
        <begin position="731"/>
        <end position="743"/>
    </location>
</feature>
<reference evidence="3" key="2">
    <citation type="submission" date="2023-06" db="EMBL/GenBank/DDBJ databases">
        <authorList>
            <consortium name="Lawrence Berkeley National Laboratory"/>
            <person name="Haridas S."/>
            <person name="Hensen N."/>
            <person name="Bonometti L."/>
            <person name="Westerberg I."/>
            <person name="Brannstrom I.O."/>
            <person name="Guillou S."/>
            <person name="Cros-Aarteil S."/>
            <person name="Calhoun S."/>
            <person name="Kuo A."/>
            <person name="Mondo S."/>
            <person name="Pangilinan J."/>
            <person name="Riley R."/>
            <person name="Labutti K."/>
            <person name="Andreopoulos B."/>
            <person name="Lipzen A."/>
            <person name="Chen C."/>
            <person name="Yanf M."/>
            <person name="Daum C."/>
            <person name="Ng V."/>
            <person name="Clum A."/>
            <person name="Steindorff A."/>
            <person name="Ohm R."/>
            <person name="Martin F."/>
            <person name="Silar P."/>
            <person name="Natvig D."/>
            <person name="Lalanne C."/>
            <person name="Gautier V."/>
            <person name="Ament-Velasquez S.L."/>
            <person name="Kruys A."/>
            <person name="Hutchinson M.I."/>
            <person name="Powell A.J."/>
            <person name="Barry K."/>
            <person name="Miller A.N."/>
            <person name="Grigoriev I.V."/>
            <person name="Debuchy R."/>
            <person name="Gladieux P."/>
            <person name="Thoren M.H."/>
            <person name="Johannesson H."/>
        </authorList>
    </citation>
    <scope>NUCLEOTIDE SEQUENCE</scope>
    <source>
        <strain evidence="3">CBS 958.72</strain>
    </source>
</reference>
<accession>A0AAE0JTQ6</accession>
<evidence type="ECO:0000313" key="4">
    <source>
        <dbReference type="Proteomes" id="UP001287356"/>
    </source>
</evidence>
<evidence type="ECO:0000259" key="2">
    <source>
        <dbReference type="Pfam" id="PF06985"/>
    </source>
</evidence>
<dbReference type="InterPro" id="IPR010730">
    <property type="entry name" value="HET"/>
</dbReference>
<evidence type="ECO:0000313" key="3">
    <source>
        <dbReference type="EMBL" id="KAK3361295.1"/>
    </source>
</evidence>
<comment type="caution">
    <text evidence="3">The sequence shown here is derived from an EMBL/GenBank/DDBJ whole genome shotgun (WGS) entry which is preliminary data.</text>
</comment>
<feature type="region of interest" description="Disordered" evidence="1">
    <location>
        <begin position="718"/>
        <end position="777"/>
    </location>
</feature>
<dbReference type="AlphaFoldDB" id="A0AAE0JTQ6"/>
<feature type="domain" description="Heterokaryon incompatibility" evidence="2">
    <location>
        <begin position="241"/>
        <end position="406"/>
    </location>
</feature>
<dbReference type="PANTHER" id="PTHR33112:SF16">
    <property type="entry name" value="HETEROKARYON INCOMPATIBILITY DOMAIN-CONTAINING PROTEIN"/>
    <property type="match status" value="1"/>
</dbReference>
<keyword evidence="4" id="KW-1185">Reference proteome</keyword>
<dbReference type="Proteomes" id="UP001287356">
    <property type="component" value="Unassembled WGS sequence"/>
</dbReference>
<dbReference type="EMBL" id="JAULSN010000012">
    <property type="protein sequence ID" value="KAK3361295.1"/>
    <property type="molecule type" value="Genomic_DNA"/>
</dbReference>
<protein>
    <submittedName>
        <fullName evidence="3">Heterokaryon incompatibility protein-domain-containing protein</fullName>
    </submittedName>
</protein>
<gene>
    <name evidence="3" type="ORF">B0T24DRAFT_562914</name>
</gene>
<reference evidence="3" key="1">
    <citation type="journal article" date="2023" name="Mol. Phylogenet. Evol.">
        <title>Genome-scale phylogeny and comparative genomics of the fungal order Sordariales.</title>
        <authorList>
            <person name="Hensen N."/>
            <person name="Bonometti L."/>
            <person name="Westerberg I."/>
            <person name="Brannstrom I.O."/>
            <person name="Guillou S."/>
            <person name="Cros-Aarteil S."/>
            <person name="Calhoun S."/>
            <person name="Haridas S."/>
            <person name="Kuo A."/>
            <person name="Mondo S."/>
            <person name="Pangilinan J."/>
            <person name="Riley R."/>
            <person name="LaButti K."/>
            <person name="Andreopoulos B."/>
            <person name="Lipzen A."/>
            <person name="Chen C."/>
            <person name="Yan M."/>
            <person name="Daum C."/>
            <person name="Ng V."/>
            <person name="Clum A."/>
            <person name="Steindorff A."/>
            <person name="Ohm R.A."/>
            <person name="Martin F."/>
            <person name="Silar P."/>
            <person name="Natvig D.O."/>
            <person name="Lalanne C."/>
            <person name="Gautier V."/>
            <person name="Ament-Velasquez S.L."/>
            <person name="Kruys A."/>
            <person name="Hutchinson M.I."/>
            <person name="Powell A.J."/>
            <person name="Barry K."/>
            <person name="Miller A.N."/>
            <person name="Grigoriev I.V."/>
            <person name="Debuchy R."/>
            <person name="Gladieux P."/>
            <person name="Hiltunen Thoren M."/>
            <person name="Johannesson H."/>
        </authorList>
    </citation>
    <scope>NUCLEOTIDE SEQUENCE</scope>
    <source>
        <strain evidence="3">CBS 958.72</strain>
    </source>
</reference>
<dbReference type="Pfam" id="PF06985">
    <property type="entry name" value="HET"/>
    <property type="match status" value="1"/>
</dbReference>
<proteinExistence type="predicted"/>
<evidence type="ECO:0000256" key="1">
    <source>
        <dbReference type="SAM" id="MobiDB-lite"/>
    </source>
</evidence>
<name>A0AAE0JTQ6_9PEZI</name>
<organism evidence="3 4">
    <name type="scientific">Lasiosphaeria ovina</name>
    <dbReference type="NCBI Taxonomy" id="92902"/>
    <lineage>
        <taxon>Eukaryota</taxon>
        <taxon>Fungi</taxon>
        <taxon>Dikarya</taxon>
        <taxon>Ascomycota</taxon>
        <taxon>Pezizomycotina</taxon>
        <taxon>Sordariomycetes</taxon>
        <taxon>Sordariomycetidae</taxon>
        <taxon>Sordariales</taxon>
        <taxon>Lasiosphaeriaceae</taxon>
        <taxon>Lasiosphaeria</taxon>
    </lineage>
</organism>
<dbReference type="PANTHER" id="PTHR33112">
    <property type="entry name" value="DOMAIN PROTEIN, PUTATIVE-RELATED"/>
    <property type="match status" value="1"/>
</dbReference>